<dbReference type="CDD" id="cd01285">
    <property type="entry name" value="nucleoside_deaminase"/>
    <property type="match status" value="1"/>
</dbReference>
<dbReference type="PANTHER" id="PTHR11079">
    <property type="entry name" value="CYTOSINE DEAMINASE FAMILY MEMBER"/>
    <property type="match status" value="1"/>
</dbReference>
<sequence length="249" mass="28513">MKIGYELKHMETALKLAKYALDHGETPVACIFVHEPTNSVVAFGMNDTNKSRSGTSHAEFMGIAQILELQKKDEFPEHAIRFEDITLYVTVEPCIMCASAVQQIGIKKVIFGCGNDRFGGNGSVLSIQQDSYVVLPGILRKEAVLMLRNFYVMENDHAPEPRTKTNRKLDLQEFPPIPWKNYISEIDFKDTFGETAYREKYNSLEDLISDEKDIKWDLLEGRYDDILEILDSQITQKFTYKKQCIVKKA</sequence>
<reference evidence="6" key="1">
    <citation type="journal article" date="2016" name="Genome Announc.">
        <title>Genome sequences of three species of Hanseniaspora isolated from spontaneous wine fermentations.</title>
        <authorList>
            <person name="Sternes P.R."/>
            <person name="Lee D."/>
            <person name="Kutyna D.R."/>
            <person name="Borneman A.R."/>
        </authorList>
    </citation>
    <scope>NUCLEOTIDE SEQUENCE [LARGE SCALE GENOMIC DNA]</scope>
    <source>
        <strain evidence="6">AWRI3579</strain>
    </source>
</reference>
<feature type="domain" description="CMP/dCMP-type deaminase" evidence="4">
    <location>
        <begin position="4"/>
        <end position="125"/>
    </location>
</feature>
<accession>A0A1E5R2L1</accession>
<dbReference type="InterPro" id="IPR002125">
    <property type="entry name" value="CMP_dCMP_dom"/>
</dbReference>
<dbReference type="PROSITE" id="PS51747">
    <property type="entry name" value="CYT_DCMP_DEAMINASES_2"/>
    <property type="match status" value="1"/>
</dbReference>
<dbReference type="GO" id="GO:0002100">
    <property type="term" value="P:tRNA wobble adenosine to inosine editing"/>
    <property type="evidence" value="ECO:0007669"/>
    <property type="project" value="TreeGrafter"/>
</dbReference>
<dbReference type="InterPro" id="IPR016192">
    <property type="entry name" value="APOBEC/CMP_deaminase_Zn-bd"/>
</dbReference>
<dbReference type="PANTHER" id="PTHR11079:SF149">
    <property type="entry name" value="TRNA-SPECIFIC ADENOSINE DEAMINASE 2"/>
    <property type="match status" value="1"/>
</dbReference>
<dbReference type="SUPFAM" id="SSF53927">
    <property type="entry name" value="Cytidine deaminase-like"/>
    <property type="match status" value="1"/>
</dbReference>
<keyword evidence="3" id="KW-0862">Zinc</keyword>
<dbReference type="GO" id="GO:0005634">
    <property type="term" value="C:nucleus"/>
    <property type="evidence" value="ECO:0007669"/>
    <property type="project" value="TreeGrafter"/>
</dbReference>
<dbReference type="AlphaFoldDB" id="A0A1E5R2L1"/>
<keyword evidence="6" id="KW-1185">Reference proteome</keyword>
<keyword evidence="2" id="KW-0378">Hydrolase</keyword>
<dbReference type="Gene3D" id="3.40.140.10">
    <property type="entry name" value="Cytidine Deaminase, domain 2"/>
    <property type="match status" value="1"/>
</dbReference>
<name>A0A1E5R2L1_9ASCO</name>
<evidence type="ECO:0000313" key="5">
    <source>
        <dbReference type="EMBL" id="OEJ81147.1"/>
    </source>
</evidence>
<dbReference type="PROSITE" id="PS00903">
    <property type="entry name" value="CYT_DCMP_DEAMINASES_1"/>
    <property type="match status" value="1"/>
</dbReference>
<dbReference type="Proteomes" id="UP000095728">
    <property type="component" value="Unassembled WGS sequence"/>
</dbReference>
<protein>
    <submittedName>
        <fullName evidence="5">tRNA-specific adenosine deaminase subunit TAD2</fullName>
    </submittedName>
</protein>
<dbReference type="InterPro" id="IPR016193">
    <property type="entry name" value="Cytidine_deaminase-like"/>
</dbReference>
<evidence type="ECO:0000256" key="2">
    <source>
        <dbReference type="ARBA" id="ARBA00022801"/>
    </source>
</evidence>
<evidence type="ECO:0000256" key="1">
    <source>
        <dbReference type="ARBA" id="ARBA00022723"/>
    </source>
</evidence>
<dbReference type="OrthoDB" id="3970845at2759"/>
<dbReference type="GO" id="GO:0008270">
    <property type="term" value="F:zinc ion binding"/>
    <property type="evidence" value="ECO:0007669"/>
    <property type="project" value="InterPro"/>
</dbReference>
<dbReference type="InParanoid" id="A0A1E5R2L1"/>
<comment type="caution">
    <text evidence="5">The sequence shown here is derived from an EMBL/GenBank/DDBJ whole genome shotgun (WGS) entry which is preliminary data.</text>
</comment>
<dbReference type="Pfam" id="PF00383">
    <property type="entry name" value="dCMP_cyt_deam_1"/>
    <property type="match status" value="1"/>
</dbReference>
<keyword evidence="1" id="KW-0479">Metal-binding</keyword>
<dbReference type="STRING" id="56408.A0A1E5R2L1"/>
<dbReference type="GO" id="GO:0052717">
    <property type="term" value="F:tRNA-specific adenosine-34 deaminase activity"/>
    <property type="evidence" value="ECO:0007669"/>
    <property type="project" value="TreeGrafter"/>
</dbReference>
<dbReference type="EMBL" id="LPNM01000011">
    <property type="protein sequence ID" value="OEJ81147.1"/>
    <property type="molecule type" value="Genomic_DNA"/>
</dbReference>
<evidence type="ECO:0000313" key="6">
    <source>
        <dbReference type="Proteomes" id="UP000095728"/>
    </source>
</evidence>
<proteinExistence type="predicted"/>
<dbReference type="GO" id="GO:0005737">
    <property type="term" value="C:cytoplasm"/>
    <property type="evidence" value="ECO:0007669"/>
    <property type="project" value="TreeGrafter"/>
</dbReference>
<organism evidence="5 6">
    <name type="scientific">Hanseniaspora osmophila</name>
    <dbReference type="NCBI Taxonomy" id="56408"/>
    <lineage>
        <taxon>Eukaryota</taxon>
        <taxon>Fungi</taxon>
        <taxon>Dikarya</taxon>
        <taxon>Ascomycota</taxon>
        <taxon>Saccharomycotina</taxon>
        <taxon>Saccharomycetes</taxon>
        <taxon>Saccharomycodales</taxon>
        <taxon>Saccharomycodaceae</taxon>
        <taxon>Hanseniaspora</taxon>
    </lineage>
</organism>
<dbReference type="FunCoup" id="A0A1E5R2L1">
    <property type="interactions" value="514"/>
</dbReference>
<gene>
    <name evidence="5" type="ORF">AWRI3579_g4028</name>
</gene>
<evidence type="ECO:0000259" key="4">
    <source>
        <dbReference type="PROSITE" id="PS51747"/>
    </source>
</evidence>
<evidence type="ECO:0000256" key="3">
    <source>
        <dbReference type="ARBA" id="ARBA00022833"/>
    </source>
</evidence>